<keyword evidence="6 7" id="KW-0067">ATP-binding</keyword>
<dbReference type="Proteomes" id="UP000241788">
    <property type="component" value="Unassembled WGS sequence"/>
</dbReference>
<dbReference type="NCBIfam" id="NF002288">
    <property type="entry name" value="PRK01212.1-4"/>
    <property type="match status" value="1"/>
</dbReference>
<dbReference type="HAMAP" id="MF_00384">
    <property type="entry name" value="Homoser_kinase"/>
    <property type="match status" value="1"/>
</dbReference>
<dbReference type="Gene3D" id="3.30.70.890">
    <property type="entry name" value="GHMP kinase, C-terminal domain"/>
    <property type="match status" value="1"/>
</dbReference>
<dbReference type="SUPFAM" id="SSF54211">
    <property type="entry name" value="Ribosomal protein S5 domain 2-like"/>
    <property type="match status" value="1"/>
</dbReference>
<dbReference type="Pfam" id="PF00288">
    <property type="entry name" value="GHMP_kinases_N"/>
    <property type="match status" value="1"/>
</dbReference>
<evidence type="ECO:0000256" key="8">
    <source>
        <dbReference type="NCBIfam" id="TIGR00191"/>
    </source>
</evidence>
<proteinExistence type="inferred from homology"/>
<protein>
    <recommendedName>
        <fullName evidence="7 8">Homoserine kinase</fullName>
        <shortName evidence="7">HK</shortName>
        <shortName evidence="7">HSK</shortName>
        <ecNumber evidence="7 8">2.7.1.39</ecNumber>
    </recommendedName>
</protein>
<dbReference type="Gene3D" id="3.30.230.10">
    <property type="match status" value="1"/>
</dbReference>
<dbReference type="GO" id="GO:0005737">
    <property type="term" value="C:cytoplasm"/>
    <property type="evidence" value="ECO:0007669"/>
    <property type="project" value="UniProtKB-SubCell"/>
</dbReference>
<feature type="binding site" evidence="7">
    <location>
        <begin position="97"/>
        <end position="107"/>
    </location>
    <ligand>
        <name>ATP</name>
        <dbReference type="ChEBI" id="CHEBI:30616"/>
    </ligand>
</feature>
<keyword evidence="12" id="KW-1185">Reference proteome</keyword>
<keyword evidence="1 7" id="KW-0028">Amino-acid biosynthesis</keyword>
<comment type="similarity">
    <text evidence="7">Belongs to the GHMP kinase family. Homoserine kinase subfamily.</text>
</comment>
<evidence type="ECO:0000313" key="11">
    <source>
        <dbReference type="EMBL" id="SIQ66414.1"/>
    </source>
</evidence>
<name>A0A1N6ULD9_9GAMM</name>
<gene>
    <name evidence="7" type="primary">thrB</name>
    <name evidence="11" type="ORF">SAMN05421546_1691</name>
</gene>
<sequence length="312" mass="32000">MPSSLHEARARAPGSVGNIGVGFDLLGHGIEGVGDVATVRRITQPEVRVIRIGGEVAGIERIPLIATGNTAGAALISLREALALPFGFEVELDKGIPLGSGMGGSASAAVAALVAANALLDAPLTRGALYPHALAGEYISTQSRQGDNVGPMLLGGVTLATSTRLLRLPAPEHLYAAVVHPDLVLETRRSREVLATPYPLADFVAQSTALALFLTGLARNDLTLIGEGLRDVLVEPRRAPLIPGFNRVRQAALDHGALGAGISGGGPSLFGWFTSRSQAEAAALAMQQAFADAGFSSTAHITPVNAPAAALI</sequence>
<evidence type="ECO:0000256" key="1">
    <source>
        <dbReference type="ARBA" id="ARBA00022605"/>
    </source>
</evidence>
<evidence type="ECO:0000259" key="9">
    <source>
        <dbReference type="Pfam" id="PF00288"/>
    </source>
</evidence>
<dbReference type="InterPro" id="IPR020568">
    <property type="entry name" value="Ribosomal_Su5_D2-typ_SF"/>
</dbReference>
<evidence type="ECO:0000256" key="4">
    <source>
        <dbReference type="ARBA" id="ARBA00022741"/>
    </source>
</evidence>
<dbReference type="PANTHER" id="PTHR20861">
    <property type="entry name" value="HOMOSERINE/4-DIPHOSPHOCYTIDYL-2-C-METHYL-D-ERYTHRITOL KINASE"/>
    <property type="match status" value="1"/>
</dbReference>
<feature type="domain" description="GHMP kinase N-terminal" evidence="9">
    <location>
        <begin position="71"/>
        <end position="156"/>
    </location>
</feature>
<evidence type="ECO:0000256" key="6">
    <source>
        <dbReference type="ARBA" id="ARBA00022840"/>
    </source>
</evidence>
<reference evidence="12" key="1">
    <citation type="submission" date="2017-01" db="EMBL/GenBank/DDBJ databases">
        <authorList>
            <person name="Varghese N."/>
            <person name="Submissions S."/>
        </authorList>
    </citation>
    <scope>NUCLEOTIDE SEQUENCE [LARGE SCALE GENOMIC DNA]</scope>
    <source>
        <strain evidence="12">UM1</strain>
    </source>
</reference>
<keyword evidence="7" id="KW-0963">Cytoplasm</keyword>
<dbReference type="Pfam" id="PF08544">
    <property type="entry name" value="GHMP_kinases_C"/>
    <property type="match status" value="1"/>
</dbReference>
<keyword evidence="5 7" id="KW-0418">Kinase</keyword>
<dbReference type="InterPro" id="IPR036554">
    <property type="entry name" value="GHMP_kinase_C_sf"/>
</dbReference>
<dbReference type="InterPro" id="IPR000870">
    <property type="entry name" value="Homoserine_kinase"/>
</dbReference>
<comment type="pathway">
    <text evidence="7">Amino-acid biosynthesis; L-threonine biosynthesis; L-threonine from L-aspartate: step 4/5.</text>
</comment>
<keyword evidence="4 7" id="KW-0547">Nucleotide-binding</keyword>
<dbReference type="EMBL" id="FTLW01000003">
    <property type="protein sequence ID" value="SIQ66414.1"/>
    <property type="molecule type" value="Genomic_DNA"/>
</dbReference>
<dbReference type="PIRSF" id="PIRSF000676">
    <property type="entry name" value="Homoser_kin"/>
    <property type="match status" value="1"/>
</dbReference>
<dbReference type="InterPro" id="IPR013750">
    <property type="entry name" value="GHMP_kinase_C_dom"/>
</dbReference>
<evidence type="ECO:0000256" key="7">
    <source>
        <dbReference type="HAMAP-Rule" id="MF_00384"/>
    </source>
</evidence>
<dbReference type="EC" id="2.7.1.39" evidence="7 8"/>
<dbReference type="GO" id="GO:0005524">
    <property type="term" value="F:ATP binding"/>
    <property type="evidence" value="ECO:0007669"/>
    <property type="project" value="UniProtKB-UniRule"/>
</dbReference>
<dbReference type="AlphaFoldDB" id="A0A1N6ULD9"/>
<evidence type="ECO:0000256" key="5">
    <source>
        <dbReference type="ARBA" id="ARBA00022777"/>
    </source>
</evidence>
<keyword evidence="3 7" id="KW-0791">Threonine biosynthesis</keyword>
<dbReference type="GO" id="GO:0009088">
    <property type="term" value="P:threonine biosynthetic process"/>
    <property type="evidence" value="ECO:0007669"/>
    <property type="project" value="UniProtKB-UniRule"/>
</dbReference>
<dbReference type="NCBIfam" id="TIGR00191">
    <property type="entry name" value="thrB"/>
    <property type="match status" value="1"/>
</dbReference>
<dbReference type="InterPro" id="IPR014721">
    <property type="entry name" value="Ribsml_uS5_D2-typ_fold_subgr"/>
</dbReference>
<evidence type="ECO:0000313" key="12">
    <source>
        <dbReference type="Proteomes" id="UP000241788"/>
    </source>
</evidence>
<dbReference type="STRING" id="1604334.SAMN05421546_1691"/>
<evidence type="ECO:0000259" key="10">
    <source>
        <dbReference type="Pfam" id="PF08544"/>
    </source>
</evidence>
<accession>A0A1N6ULD9</accession>
<evidence type="ECO:0000256" key="3">
    <source>
        <dbReference type="ARBA" id="ARBA00022697"/>
    </source>
</evidence>
<dbReference type="PRINTS" id="PR00958">
    <property type="entry name" value="HOMSERKINASE"/>
</dbReference>
<dbReference type="SUPFAM" id="SSF55060">
    <property type="entry name" value="GHMP Kinase, C-terminal domain"/>
    <property type="match status" value="1"/>
</dbReference>
<organism evidence="11 12">
    <name type="scientific">Solilutibacter tolerans</name>
    <dbReference type="NCBI Taxonomy" id="1604334"/>
    <lineage>
        <taxon>Bacteria</taxon>
        <taxon>Pseudomonadati</taxon>
        <taxon>Pseudomonadota</taxon>
        <taxon>Gammaproteobacteria</taxon>
        <taxon>Lysobacterales</taxon>
        <taxon>Lysobacteraceae</taxon>
        <taxon>Solilutibacter</taxon>
    </lineage>
</organism>
<dbReference type="RefSeq" id="WP_076587134.1">
    <property type="nucleotide sequence ID" value="NZ_FTLW01000003.1"/>
</dbReference>
<evidence type="ECO:0000256" key="2">
    <source>
        <dbReference type="ARBA" id="ARBA00022679"/>
    </source>
</evidence>
<dbReference type="PANTHER" id="PTHR20861:SF1">
    <property type="entry name" value="HOMOSERINE KINASE"/>
    <property type="match status" value="1"/>
</dbReference>
<dbReference type="InterPro" id="IPR006204">
    <property type="entry name" value="GHMP_kinase_N_dom"/>
</dbReference>
<feature type="domain" description="GHMP kinase C-terminal" evidence="10">
    <location>
        <begin position="215"/>
        <end position="291"/>
    </location>
</feature>
<comment type="catalytic activity">
    <reaction evidence="7">
        <text>L-homoserine + ATP = O-phospho-L-homoserine + ADP + H(+)</text>
        <dbReference type="Rhea" id="RHEA:13985"/>
        <dbReference type="ChEBI" id="CHEBI:15378"/>
        <dbReference type="ChEBI" id="CHEBI:30616"/>
        <dbReference type="ChEBI" id="CHEBI:57476"/>
        <dbReference type="ChEBI" id="CHEBI:57590"/>
        <dbReference type="ChEBI" id="CHEBI:456216"/>
        <dbReference type="EC" id="2.7.1.39"/>
    </reaction>
</comment>
<comment type="subcellular location">
    <subcellularLocation>
        <location evidence="7">Cytoplasm</location>
    </subcellularLocation>
</comment>
<keyword evidence="2 7" id="KW-0808">Transferase</keyword>
<dbReference type="OrthoDB" id="9769912at2"/>
<comment type="function">
    <text evidence="7">Catalyzes the ATP-dependent phosphorylation of L-homoserine to L-homoserine phosphate.</text>
</comment>
<dbReference type="GO" id="GO:0004413">
    <property type="term" value="F:homoserine kinase activity"/>
    <property type="evidence" value="ECO:0007669"/>
    <property type="project" value="UniProtKB-UniRule"/>
</dbReference>
<dbReference type="UniPathway" id="UPA00050">
    <property type="reaction ID" value="UER00064"/>
</dbReference>